<keyword evidence="1" id="KW-0472">Membrane</keyword>
<comment type="caution">
    <text evidence="2">The sequence shown here is derived from an EMBL/GenBank/DDBJ whole genome shotgun (WGS) entry which is preliminary data.</text>
</comment>
<feature type="transmembrane region" description="Helical" evidence="1">
    <location>
        <begin position="76"/>
        <end position="97"/>
    </location>
</feature>
<keyword evidence="1" id="KW-1133">Transmembrane helix</keyword>
<protein>
    <submittedName>
        <fullName evidence="2">Uncharacterized protein</fullName>
    </submittedName>
</protein>
<evidence type="ECO:0000313" key="2">
    <source>
        <dbReference type="EMBL" id="KAJ7015252.1"/>
    </source>
</evidence>
<evidence type="ECO:0000313" key="3">
    <source>
        <dbReference type="Proteomes" id="UP001164929"/>
    </source>
</evidence>
<feature type="transmembrane region" description="Helical" evidence="1">
    <location>
        <begin position="43"/>
        <end position="64"/>
    </location>
</feature>
<dbReference type="AlphaFoldDB" id="A0AAD6RWX9"/>
<keyword evidence="3" id="KW-1185">Reference proteome</keyword>
<dbReference type="EMBL" id="JAQIZT010000001">
    <property type="protein sequence ID" value="KAJ7015252.1"/>
    <property type="molecule type" value="Genomic_DNA"/>
</dbReference>
<evidence type="ECO:0000256" key="1">
    <source>
        <dbReference type="SAM" id="Phobius"/>
    </source>
</evidence>
<sequence>MLLQSVKVIIITLITFAMCNIDSKNETEEGYLVLPGTTPKMMVYWTMLSLFLFSFVFPLVVLFLNSVFSVRALWSLSLFFSVPVPVLFASLSTRFFFPLVCFTHVQYNFLPYPNDLLFVSLPPEKGQGFSL</sequence>
<reference evidence="2 3" key="1">
    <citation type="journal article" date="2023" name="Mol. Ecol. Resour.">
        <title>Chromosome-level genome assembly of a triploid poplar Populus alba 'Berolinensis'.</title>
        <authorList>
            <person name="Chen S."/>
            <person name="Yu Y."/>
            <person name="Wang X."/>
            <person name="Wang S."/>
            <person name="Zhang T."/>
            <person name="Zhou Y."/>
            <person name="He R."/>
            <person name="Meng N."/>
            <person name="Wang Y."/>
            <person name="Liu W."/>
            <person name="Liu Z."/>
            <person name="Liu J."/>
            <person name="Guo Q."/>
            <person name="Huang H."/>
            <person name="Sederoff R.R."/>
            <person name="Wang G."/>
            <person name="Qu G."/>
            <person name="Chen S."/>
        </authorList>
    </citation>
    <scope>NUCLEOTIDE SEQUENCE [LARGE SCALE GENOMIC DNA]</scope>
    <source>
        <strain evidence="2">SC-2020</strain>
    </source>
</reference>
<name>A0AAD6RWX9_9ROSI</name>
<keyword evidence="1" id="KW-0812">Transmembrane</keyword>
<proteinExistence type="predicted"/>
<gene>
    <name evidence="2" type="ORF">NC653_004531</name>
</gene>
<accession>A0AAD6RWX9</accession>
<dbReference type="Proteomes" id="UP001164929">
    <property type="component" value="Chromosome 1"/>
</dbReference>
<organism evidence="2 3">
    <name type="scientific">Populus alba x Populus x berolinensis</name>
    <dbReference type="NCBI Taxonomy" id="444605"/>
    <lineage>
        <taxon>Eukaryota</taxon>
        <taxon>Viridiplantae</taxon>
        <taxon>Streptophyta</taxon>
        <taxon>Embryophyta</taxon>
        <taxon>Tracheophyta</taxon>
        <taxon>Spermatophyta</taxon>
        <taxon>Magnoliopsida</taxon>
        <taxon>eudicotyledons</taxon>
        <taxon>Gunneridae</taxon>
        <taxon>Pentapetalae</taxon>
        <taxon>rosids</taxon>
        <taxon>fabids</taxon>
        <taxon>Malpighiales</taxon>
        <taxon>Salicaceae</taxon>
        <taxon>Saliceae</taxon>
        <taxon>Populus</taxon>
    </lineage>
</organism>